<comment type="caution">
    <text evidence="2">The sequence shown here is derived from an EMBL/GenBank/DDBJ whole genome shotgun (WGS) entry which is preliminary data.</text>
</comment>
<evidence type="ECO:0000313" key="2">
    <source>
        <dbReference type="EMBL" id="PZQ46757.1"/>
    </source>
</evidence>
<name>A0A2W5PQ08_RHOSU</name>
<accession>A0A2W5PQ08</accession>
<protein>
    <recommendedName>
        <fullName evidence="1">Putative tail fiber protein gp53-like C-terminal domain-containing protein</fullName>
    </recommendedName>
</protein>
<dbReference type="Gene3D" id="2.60.40.3940">
    <property type="match status" value="1"/>
</dbReference>
<dbReference type="Pfam" id="PF21882">
    <property type="entry name" value="Gp53-like_C"/>
    <property type="match status" value="1"/>
</dbReference>
<evidence type="ECO:0000313" key="3">
    <source>
        <dbReference type="Proteomes" id="UP000249185"/>
    </source>
</evidence>
<gene>
    <name evidence="2" type="ORF">DI556_19235</name>
</gene>
<dbReference type="InterPro" id="IPR054075">
    <property type="entry name" value="Gp53-like_C"/>
</dbReference>
<proteinExistence type="predicted"/>
<dbReference type="AlphaFoldDB" id="A0A2W5PQ08"/>
<evidence type="ECO:0000259" key="1">
    <source>
        <dbReference type="Pfam" id="PF21882"/>
    </source>
</evidence>
<dbReference type="EMBL" id="QFPW01000021">
    <property type="protein sequence ID" value="PZQ46757.1"/>
    <property type="molecule type" value="Genomic_DNA"/>
</dbReference>
<sequence>MLASGGTTVGDGTLDIITGSNQLKNNGNNIWHAGNGGAGSGLDADLLDGQQGSYYLDIGNATGSLNTARVPWITPYARTILDDTSGAAVFDTLGATRSLGQSGQFRLPDGIIVKWGQATATGGNQTILFPSAFPNVAYACVLSCINEPGSNVVAYLAWQDSLNPSGFNARTRYMTNGGLVDATDLVFQYIAIGR</sequence>
<dbReference type="Proteomes" id="UP000249185">
    <property type="component" value="Unassembled WGS sequence"/>
</dbReference>
<feature type="domain" description="Putative tail fiber protein gp53-like C-terminal" evidence="1">
    <location>
        <begin position="106"/>
        <end position="194"/>
    </location>
</feature>
<organism evidence="2 3">
    <name type="scientific">Rhodovulum sulfidophilum</name>
    <name type="common">Rhodobacter sulfidophilus</name>
    <dbReference type="NCBI Taxonomy" id="35806"/>
    <lineage>
        <taxon>Bacteria</taxon>
        <taxon>Pseudomonadati</taxon>
        <taxon>Pseudomonadota</taxon>
        <taxon>Alphaproteobacteria</taxon>
        <taxon>Rhodobacterales</taxon>
        <taxon>Paracoccaceae</taxon>
        <taxon>Rhodovulum</taxon>
    </lineage>
</organism>
<reference evidence="2 3" key="1">
    <citation type="submission" date="2017-08" db="EMBL/GenBank/DDBJ databases">
        <title>Infants hospitalized years apart are colonized by the same room-sourced microbial strains.</title>
        <authorList>
            <person name="Brooks B."/>
            <person name="Olm M.R."/>
            <person name="Firek B.A."/>
            <person name="Baker R."/>
            <person name="Thomas B.C."/>
            <person name="Morowitz M.J."/>
            <person name="Banfield J.F."/>
        </authorList>
    </citation>
    <scope>NUCLEOTIDE SEQUENCE [LARGE SCALE GENOMIC DNA]</scope>
    <source>
        <strain evidence="2">S2_005_002_R2_34</strain>
    </source>
</reference>